<accession>A0A0G1PDD3</accession>
<dbReference type="PANTHER" id="PTHR30353">
    <property type="entry name" value="INNER MEMBRANE PROTEIN DEDA-RELATED"/>
    <property type="match status" value="1"/>
</dbReference>
<gene>
    <name evidence="9" type="ORF">UX44_C0016G0006</name>
</gene>
<dbReference type="Pfam" id="PF09335">
    <property type="entry name" value="VTT_dom"/>
    <property type="match status" value="1"/>
</dbReference>
<evidence type="ECO:0000256" key="3">
    <source>
        <dbReference type="ARBA" id="ARBA00022475"/>
    </source>
</evidence>
<sequence>MQSVIDAVLNHNLRALIESIGYFGVYGVIFAESGLLVGFFLPGDSLIFTAGFLASPNVGFFNIWTLLIGSWIAAVVGDNVGYQFGHKVGKSLFQKEASLLFNKKNLVRAQEFYERHGGKAIVLARFMPVVRTFAPIVAGVGKMDAKRFMIYNFLGGTLWVWGLGLAGYFLGSLIPDVDKYLLPIVTIIVLISIAPPVWHLYKEHKMSMFAKAWLWITRLVRYGA</sequence>
<evidence type="ECO:0000259" key="8">
    <source>
        <dbReference type="Pfam" id="PF09335"/>
    </source>
</evidence>
<comment type="caution">
    <text evidence="9">The sequence shown here is derived from an EMBL/GenBank/DDBJ whole genome shotgun (WGS) entry which is preliminary data.</text>
</comment>
<dbReference type="PATRIC" id="fig|1619107.3.peg.312"/>
<evidence type="ECO:0000256" key="7">
    <source>
        <dbReference type="RuleBase" id="RU367016"/>
    </source>
</evidence>
<organism evidence="9 10">
    <name type="scientific">candidate division WWE3 bacterium GW2011_GWA1_46_21</name>
    <dbReference type="NCBI Taxonomy" id="1619107"/>
    <lineage>
        <taxon>Bacteria</taxon>
        <taxon>Katanobacteria</taxon>
    </lineage>
</organism>
<dbReference type="AlphaFoldDB" id="A0A0G1PDD3"/>
<feature type="transmembrane region" description="Helical" evidence="7">
    <location>
        <begin position="61"/>
        <end position="82"/>
    </location>
</feature>
<dbReference type="GO" id="GO:0005886">
    <property type="term" value="C:plasma membrane"/>
    <property type="evidence" value="ECO:0007669"/>
    <property type="project" value="UniProtKB-SubCell"/>
</dbReference>
<evidence type="ECO:0000313" key="9">
    <source>
        <dbReference type="EMBL" id="KKU30662.1"/>
    </source>
</evidence>
<evidence type="ECO:0000256" key="4">
    <source>
        <dbReference type="ARBA" id="ARBA00022692"/>
    </source>
</evidence>
<dbReference type="EMBL" id="LCMF01000016">
    <property type="protein sequence ID" value="KKU30662.1"/>
    <property type="molecule type" value="Genomic_DNA"/>
</dbReference>
<keyword evidence="5 7" id="KW-1133">Transmembrane helix</keyword>
<name>A0A0G1PDD3_UNCKA</name>
<feature type="domain" description="VTT" evidence="8">
    <location>
        <begin position="41"/>
        <end position="168"/>
    </location>
</feature>
<dbReference type="InterPro" id="IPR032816">
    <property type="entry name" value="VTT_dom"/>
</dbReference>
<evidence type="ECO:0000256" key="6">
    <source>
        <dbReference type="ARBA" id="ARBA00023136"/>
    </source>
</evidence>
<dbReference type="Proteomes" id="UP000034732">
    <property type="component" value="Unassembled WGS sequence"/>
</dbReference>
<keyword evidence="3 7" id="KW-1003">Cell membrane</keyword>
<evidence type="ECO:0000256" key="2">
    <source>
        <dbReference type="ARBA" id="ARBA00010792"/>
    </source>
</evidence>
<dbReference type="PANTHER" id="PTHR30353:SF0">
    <property type="entry name" value="TRANSMEMBRANE PROTEIN"/>
    <property type="match status" value="1"/>
</dbReference>
<reference evidence="9 10" key="1">
    <citation type="journal article" date="2015" name="Nature">
        <title>rRNA introns, odd ribosomes, and small enigmatic genomes across a large radiation of phyla.</title>
        <authorList>
            <person name="Brown C.T."/>
            <person name="Hug L.A."/>
            <person name="Thomas B.C."/>
            <person name="Sharon I."/>
            <person name="Castelle C.J."/>
            <person name="Singh A."/>
            <person name="Wilkins M.J."/>
            <person name="Williams K.H."/>
            <person name="Banfield J.F."/>
        </authorList>
    </citation>
    <scope>NUCLEOTIDE SEQUENCE [LARGE SCALE GENOMIC DNA]</scope>
</reference>
<evidence type="ECO:0000256" key="1">
    <source>
        <dbReference type="ARBA" id="ARBA00004651"/>
    </source>
</evidence>
<evidence type="ECO:0000313" key="10">
    <source>
        <dbReference type="Proteomes" id="UP000034732"/>
    </source>
</evidence>
<feature type="transmembrane region" description="Helical" evidence="7">
    <location>
        <begin position="20"/>
        <end position="41"/>
    </location>
</feature>
<feature type="transmembrane region" description="Helical" evidence="7">
    <location>
        <begin position="180"/>
        <end position="201"/>
    </location>
</feature>
<keyword evidence="6 7" id="KW-0472">Membrane</keyword>
<comment type="subcellular location">
    <subcellularLocation>
        <location evidence="1 7">Cell membrane</location>
        <topology evidence="1 7">Multi-pass membrane protein</topology>
    </subcellularLocation>
</comment>
<dbReference type="InterPro" id="IPR032818">
    <property type="entry name" value="DedA-like"/>
</dbReference>
<keyword evidence="4 7" id="KW-0812">Transmembrane</keyword>
<comment type="similarity">
    <text evidence="2 7">Belongs to the DedA family.</text>
</comment>
<feature type="transmembrane region" description="Helical" evidence="7">
    <location>
        <begin position="150"/>
        <end position="174"/>
    </location>
</feature>
<protein>
    <recommendedName>
        <fullName evidence="8">VTT domain-containing protein</fullName>
    </recommendedName>
</protein>
<evidence type="ECO:0000256" key="5">
    <source>
        <dbReference type="ARBA" id="ARBA00022989"/>
    </source>
</evidence>
<proteinExistence type="inferred from homology"/>